<dbReference type="EMBL" id="JAHMHR010000013">
    <property type="protein sequence ID" value="KAK1688106.1"/>
    <property type="molecule type" value="Genomic_DNA"/>
</dbReference>
<sequence length="271" mass="30000">MPPSPHIEIHHGVLLLIYDGISSSRICSELLRTPALQYHVWINSRCSLETQAGLEVTVEYGVESLRPTSSVRTNVYMSASSKSPSQTCPFSVHPFANEPSMGIEFAETPLPPDFRWLLSRGKVHCNPLDRPAVRRRPGLSRLWKVCCQKNLDGRGKGEKKKEGHAICRCEADPECTVDNAQKSCFQFGASGSCRVQSYKPTQSTHKSQVAPAPARQHVYEYRVQVTIEVDARLSPLLGTPNATPPHDLKLRASSAIVILRSCLPPSTFNGR</sequence>
<comment type="caution">
    <text evidence="1">The sequence shown here is derived from an EMBL/GenBank/DDBJ whole genome shotgun (WGS) entry which is preliminary data.</text>
</comment>
<organism evidence="1 2">
    <name type="scientific">Colletotrichum godetiae</name>
    <dbReference type="NCBI Taxonomy" id="1209918"/>
    <lineage>
        <taxon>Eukaryota</taxon>
        <taxon>Fungi</taxon>
        <taxon>Dikarya</taxon>
        <taxon>Ascomycota</taxon>
        <taxon>Pezizomycotina</taxon>
        <taxon>Sordariomycetes</taxon>
        <taxon>Hypocreomycetidae</taxon>
        <taxon>Glomerellales</taxon>
        <taxon>Glomerellaceae</taxon>
        <taxon>Colletotrichum</taxon>
        <taxon>Colletotrichum acutatum species complex</taxon>
    </lineage>
</organism>
<dbReference type="RefSeq" id="XP_060431801.1">
    <property type="nucleotide sequence ID" value="XM_060581217.1"/>
</dbReference>
<dbReference type="AlphaFoldDB" id="A0AAJ0EXY1"/>
<evidence type="ECO:0000313" key="1">
    <source>
        <dbReference type="EMBL" id="KAK1688106.1"/>
    </source>
</evidence>
<reference evidence="1" key="1">
    <citation type="submission" date="2021-06" db="EMBL/GenBank/DDBJ databases">
        <title>Comparative genomics, transcriptomics and evolutionary studies reveal genomic signatures of adaptation to plant cell wall in hemibiotrophic fungi.</title>
        <authorList>
            <consortium name="DOE Joint Genome Institute"/>
            <person name="Baroncelli R."/>
            <person name="Diaz J.F."/>
            <person name="Benocci T."/>
            <person name="Peng M."/>
            <person name="Battaglia E."/>
            <person name="Haridas S."/>
            <person name="Andreopoulos W."/>
            <person name="Labutti K."/>
            <person name="Pangilinan J."/>
            <person name="Floch G.L."/>
            <person name="Makela M.R."/>
            <person name="Henrissat B."/>
            <person name="Grigoriev I.V."/>
            <person name="Crouch J.A."/>
            <person name="De Vries R.P."/>
            <person name="Sukno S.A."/>
            <person name="Thon M.R."/>
        </authorList>
    </citation>
    <scope>NUCLEOTIDE SEQUENCE</scope>
    <source>
        <strain evidence="1">CBS 193.32</strain>
    </source>
</reference>
<dbReference type="Proteomes" id="UP001224890">
    <property type="component" value="Unassembled WGS sequence"/>
</dbReference>
<proteinExistence type="predicted"/>
<protein>
    <submittedName>
        <fullName evidence="1">Uncharacterized protein</fullName>
    </submittedName>
</protein>
<accession>A0AAJ0EXY1</accession>
<gene>
    <name evidence="1" type="ORF">BDP55DRAFT_77557</name>
</gene>
<name>A0AAJ0EXY1_9PEZI</name>
<evidence type="ECO:0000313" key="2">
    <source>
        <dbReference type="Proteomes" id="UP001224890"/>
    </source>
</evidence>
<keyword evidence="2" id="KW-1185">Reference proteome</keyword>
<dbReference type="GeneID" id="85465743"/>